<gene>
    <name evidence="3" type="ORF">CSSPJE1EN2_LOCUS5244</name>
</gene>
<proteinExistence type="predicted"/>
<accession>A0ABP1AI82</accession>
<dbReference type="Pfam" id="PF25497">
    <property type="entry name" value="COR-B"/>
    <property type="match status" value="1"/>
</dbReference>
<reference evidence="3" key="1">
    <citation type="submission" date="2024-03" db="EMBL/GenBank/DDBJ databases">
        <authorList>
            <consortium name="ELIXIR-Norway"/>
            <consortium name="Elixir Norway"/>
        </authorList>
    </citation>
    <scope>NUCLEOTIDE SEQUENCE</scope>
</reference>
<sequence length="1212" mass="137860">MAASSSGEERGTDAPALARDRTVRFLNGRDVEDLIAELRSPACALEALVLEGYHKLTQVIRKRLTIAVGGSKSLKSFKCTGYTSSMIDREKLWELLKSNEVLESLDIEGQNIFRIRSTSQSLCDMLRENTKLSSLRLPDARWKVSELKELSGVLSRDAATGLQANVTLKKLVLFVEDSEQAEVVANMLRTNRTIRELAIRHSVWLKSNDIVQILLEALEGNNVLRLLDLSGCYVPEEQEVFDTILNRLQNNPWLHLNLRGTLLSRSLRFSIIQQKLDQNALLFQSWNPSFVKSNGARLFLCGSAGAGKCTSHLIQVLCDAKGLIGKKQAGRTRGIEISTLADADITISIWDLAGQEEFHAFHDYMMPNLGDVVNPCSFLFVFDPIKHKEHHERNHHRKNWKELEEDLLYWLRFVASNTPTSTTFRPQLNVVLTHADKDLDASGLCIWAESNVVNNLRKQFENVVDISTEIHAINALSTKHVQPVLDFVFKSFRDLLAKTPLVFEESARLQHALAEETKRCPNRPLMSWSAFCQLCAQTIPRVYYVKNEADNDEPFDLVKSKERARVLAAHLHNIGNIIYFLGLEWVVLNPNWFCHDIMGYVINFRDTQHYIDDKGFATKDHIEHILNQSLSMDSKHTPFGSNTSLGPIDLLQFMLHLNICYEKEPGNLDAGVFIPATLEANSSIDKITAIREGKRKLHWPIPTSQAPKETIFLGRRLECNDPFHTFLTPGFFPRLQVKLHNIFNRCGSAYYDLDKGLIIINFKGVEVLIECNETGYYIDVLVRSSLSHDETLEIINEDILKTIFQYCASIDGCRGVWLVESIIRPQCVRELTLMKYRKDQVVVLKALEEEFLMSNCNLNYRHTWPSVRGLVKQHDVLPTTHDLIVKLLGEKSIIALMESRWNVLTMVSSELKTDVQESFETQNPQEKQVASLHATFQTKIDPSMGRDFQCLLENLQEQTRYICSKHEYGVERIIENQEAMGARIIKTFHESFTKIENFQKQLQKELCKKVDTLMEFNVQLQQRDIPRLAYFVQKKNMMQSCKTLVTSFVPGLECAQLHLMCEHIDGIHVVKDQEGFEVMFGSETFQKVQPLVDKGLWILSILLKVGAQLTVGLASQVPNLNVDAILGGMATIIPSQFPTTMSFDDVISATTNNEDAANWLVETMEKVPSIAKSFDLHKVTFVMGRCQGQVAWVCGDCKAKDKSLREIQSRHY</sequence>
<protein>
    <recommendedName>
        <fullName evidence="2">C-terminal of Roc COR-B domain-containing protein</fullName>
    </recommendedName>
</protein>
<dbReference type="PANTHER" id="PTHR47679">
    <property type="entry name" value="PROTEIN TORNADO 1"/>
    <property type="match status" value="1"/>
</dbReference>
<organism evidence="3 4">
    <name type="scientific">Sphagnum jensenii</name>
    <dbReference type="NCBI Taxonomy" id="128206"/>
    <lineage>
        <taxon>Eukaryota</taxon>
        <taxon>Viridiplantae</taxon>
        <taxon>Streptophyta</taxon>
        <taxon>Embryophyta</taxon>
        <taxon>Bryophyta</taxon>
        <taxon>Sphagnophytina</taxon>
        <taxon>Sphagnopsida</taxon>
        <taxon>Sphagnales</taxon>
        <taxon>Sphagnaceae</taxon>
        <taxon>Sphagnum</taxon>
    </lineage>
</organism>
<dbReference type="InterPro" id="IPR032675">
    <property type="entry name" value="LRR_dom_sf"/>
</dbReference>
<keyword evidence="4" id="KW-1185">Reference proteome</keyword>
<dbReference type="Gene3D" id="3.80.10.10">
    <property type="entry name" value="Ribonuclease Inhibitor"/>
    <property type="match status" value="2"/>
</dbReference>
<dbReference type="SUPFAM" id="SSF52540">
    <property type="entry name" value="P-loop containing nucleoside triphosphate hydrolases"/>
    <property type="match status" value="1"/>
</dbReference>
<dbReference type="EMBL" id="OZ023713">
    <property type="protein sequence ID" value="CAK9862249.1"/>
    <property type="molecule type" value="Genomic_DNA"/>
</dbReference>
<evidence type="ECO:0000313" key="4">
    <source>
        <dbReference type="Proteomes" id="UP001497522"/>
    </source>
</evidence>
<dbReference type="Gene3D" id="3.40.50.300">
    <property type="entry name" value="P-loop containing nucleotide triphosphate hydrolases"/>
    <property type="match status" value="1"/>
</dbReference>
<evidence type="ECO:0000256" key="1">
    <source>
        <dbReference type="ARBA" id="ARBA00022737"/>
    </source>
</evidence>
<dbReference type="InterPro" id="IPR057263">
    <property type="entry name" value="COR-B"/>
</dbReference>
<dbReference type="SUPFAM" id="SSF52047">
    <property type="entry name" value="RNI-like"/>
    <property type="match status" value="1"/>
</dbReference>
<keyword evidence="1" id="KW-0677">Repeat</keyword>
<feature type="domain" description="C-terminal of Roc COR-B" evidence="2">
    <location>
        <begin position="716"/>
        <end position="864"/>
    </location>
</feature>
<dbReference type="InterPro" id="IPR027417">
    <property type="entry name" value="P-loop_NTPase"/>
</dbReference>
<evidence type="ECO:0000259" key="2">
    <source>
        <dbReference type="Pfam" id="PF25497"/>
    </source>
</evidence>
<dbReference type="PANTHER" id="PTHR47679:SF1">
    <property type="entry name" value="PROTEIN TORNADO 1"/>
    <property type="match status" value="1"/>
</dbReference>
<name>A0ABP1AI82_9BRYO</name>
<dbReference type="Proteomes" id="UP001497522">
    <property type="component" value="Chromosome 12"/>
</dbReference>
<evidence type="ECO:0000313" key="3">
    <source>
        <dbReference type="EMBL" id="CAK9862249.1"/>
    </source>
</evidence>